<dbReference type="EMBL" id="VSSQ01071524">
    <property type="protein sequence ID" value="MPN23121.1"/>
    <property type="molecule type" value="Genomic_DNA"/>
</dbReference>
<evidence type="ECO:0000313" key="1">
    <source>
        <dbReference type="EMBL" id="MPN23121.1"/>
    </source>
</evidence>
<organism evidence="1">
    <name type="scientific">bioreactor metagenome</name>
    <dbReference type="NCBI Taxonomy" id="1076179"/>
    <lineage>
        <taxon>unclassified sequences</taxon>
        <taxon>metagenomes</taxon>
        <taxon>ecological metagenomes</taxon>
    </lineage>
</organism>
<protein>
    <submittedName>
        <fullName evidence="1">Uncharacterized protein</fullName>
    </submittedName>
</protein>
<accession>A0A645G887</accession>
<dbReference type="AlphaFoldDB" id="A0A645G887"/>
<reference evidence="1" key="1">
    <citation type="submission" date="2019-08" db="EMBL/GenBank/DDBJ databases">
        <authorList>
            <person name="Kucharzyk K."/>
            <person name="Murdoch R.W."/>
            <person name="Higgins S."/>
            <person name="Loffler F."/>
        </authorList>
    </citation>
    <scope>NUCLEOTIDE SEQUENCE</scope>
</reference>
<gene>
    <name evidence="1" type="ORF">SDC9_170507</name>
</gene>
<sequence length="76" mass="8317">MMNKITAVFGIIAINTNASSPEEAIIIATNAPKLRRLWVNNETTANPPIQPGIIPSRVATNTCLTGDFFNFLKEFP</sequence>
<proteinExistence type="predicted"/>
<comment type="caution">
    <text evidence="1">The sequence shown here is derived from an EMBL/GenBank/DDBJ whole genome shotgun (WGS) entry which is preliminary data.</text>
</comment>
<name>A0A645G887_9ZZZZ</name>